<sequence>MCGTSDETQTKMEMLMTSVDFSYQNLRGRNFRGQDLQGALFTGADLRGARFQNADLTGADFSRARMGKTVFGRITTVLVMLFIVLSAIFLGEFFIIISKQPIGSVLRIFYETGTEDYRRVSLLWIFACTSGMIGILLLFLKRSGFSRLFRATGLVTAVAFAGLVLTFILAGPEAGAKTFALYGFRPGGIVFIFPFDFALSFGFLVAVTFLGALIFPRAGFLYQPGVITGAITGMLALIVSMGFGFPAIVAVIVALAFPPVLSEAKVMASAIALAVVLAGIGFGGGVGIIYIMPFLPALYVSKRIRQEDPLFARLRQSGLRIASLGGTNFHGSYLADAQFRMANLKHARFAGPKTLAHADFRNAKNSELAYTKGMLLEDTRVRRLLVTGEGEGQSYAELNLKGAFLAGAGLSGADFTRADLSDADLSGADLRNALLVKSRLIGADLTGARLTKAHIDNWNIDGTTRLQDIDCEYVFS</sequence>
<dbReference type="AlphaFoldDB" id="A0A450T3H8"/>
<organism evidence="2">
    <name type="scientific">Candidatus Kentrum sp. DK</name>
    <dbReference type="NCBI Taxonomy" id="2126562"/>
    <lineage>
        <taxon>Bacteria</taxon>
        <taxon>Pseudomonadati</taxon>
        <taxon>Pseudomonadota</taxon>
        <taxon>Gammaproteobacteria</taxon>
        <taxon>Candidatus Kentrum</taxon>
    </lineage>
</organism>
<feature type="transmembrane region" description="Helical" evidence="1">
    <location>
        <begin position="117"/>
        <end position="139"/>
    </location>
</feature>
<keyword evidence="1" id="KW-0812">Transmembrane</keyword>
<evidence type="ECO:0000313" key="2">
    <source>
        <dbReference type="EMBL" id="VFJ61130.1"/>
    </source>
</evidence>
<dbReference type="Gene3D" id="2.160.20.80">
    <property type="entry name" value="E3 ubiquitin-protein ligase SopA"/>
    <property type="match status" value="3"/>
</dbReference>
<keyword evidence="1" id="KW-0472">Membrane</keyword>
<feature type="transmembrane region" description="Helical" evidence="1">
    <location>
        <begin position="191"/>
        <end position="215"/>
    </location>
</feature>
<evidence type="ECO:0000256" key="1">
    <source>
        <dbReference type="SAM" id="Phobius"/>
    </source>
</evidence>
<dbReference type="PANTHER" id="PTHR14136:SF17">
    <property type="entry name" value="BTB_POZ DOMAIN-CONTAINING PROTEIN KCTD9"/>
    <property type="match status" value="1"/>
</dbReference>
<proteinExistence type="predicted"/>
<accession>A0A450T3H8</accession>
<dbReference type="PANTHER" id="PTHR14136">
    <property type="entry name" value="BTB_POZ DOMAIN-CONTAINING PROTEIN KCTD9"/>
    <property type="match status" value="1"/>
</dbReference>
<keyword evidence="1" id="KW-1133">Transmembrane helix</keyword>
<feature type="transmembrane region" description="Helical" evidence="1">
    <location>
        <begin position="269"/>
        <end position="295"/>
    </location>
</feature>
<feature type="transmembrane region" description="Helical" evidence="1">
    <location>
        <begin position="227"/>
        <end position="257"/>
    </location>
</feature>
<reference evidence="2" key="1">
    <citation type="submission" date="2019-02" db="EMBL/GenBank/DDBJ databases">
        <authorList>
            <person name="Gruber-Vodicka R. H."/>
            <person name="Seah K. B. B."/>
        </authorList>
    </citation>
    <scope>NUCLEOTIDE SEQUENCE</scope>
    <source>
        <strain evidence="2">BECK_DK47</strain>
    </source>
</reference>
<feature type="transmembrane region" description="Helical" evidence="1">
    <location>
        <begin position="70"/>
        <end position="97"/>
    </location>
</feature>
<gene>
    <name evidence="2" type="ORF">BECKDK2373B_GA0170837_10991</name>
</gene>
<name>A0A450T3H8_9GAMM</name>
<dbReference type="InterPro" id="IPR001646">
    <property type="entry name" value="5peptide_repeat"/>
</dbReference>
<dbReference type="SUPFAM" id="SSF141571">
    <property type="entry name" value="Pentapeptide repeat-like"/>
    <property type="match status" value="2"/>
</dbReference>
<feature type="transmembrane region" description="Helical" evidence="1">
    <location>
        <begin position="151"/>
        <end position="171"/>
    </location>
</feature>
<dbReference type="EMBL" id="CAADEX010000099">
    <property type="protein sequence ID" value="VFJ61130.1"/>
    <property type="molecule type" value="Genomic_DNA"/>
</dbReference>
<dbReference type="Pfam" id="PF00805">
    <property type="entry name" value="Pentapeptide"/>
    <property type="match status" value="3"/>
</dbReference>
<protein>
    <submittedName>
        <fullName evidence="2">Uncharacterized protein YjbI, contains pentapeptide repeats</fullName>
    </submittedName>
</protein>
<dbReference type="InterPro" id="IPR051082">
    <property type="entry name" value="Pentapeptide-BTB/POZ_domain"/>
</dbReference>